<reference evidence="2 3" key="1">
    <citation type="submission" date="2024-01" db="EMBL/GenBank/DDBJ databases">
        <title>A telomere-to-telomere, gap-free genome of sweet tea (Lithocarpus litseifolius).</title>
        <authorList>
            <person name="Zhou J."/>
        </authorList>
    </citation>
    <scope>NUCLEOTIDE SEQUENCE [LARGE SCALE GENOMIC DNA]</scope>
    <source>
        <strain evidence="2">Zhou-2022a</strain>
        <tissue evidence="2">Leaf</tissue>
    </source>
</reference>
<evidence type="ECO:0000259" key="1">
    <source>
        <dbReference type="PROSITE" id="PS51910"/>
    </source>
</evidence>
<name>A0AAW2CBA1_9ROSI</name>
<dbReference type="Proteomes" id="UP001459277">
    <property type="component" value="Unassembled WGS sequence"/>
</dbReference>
<dbReference type="InterPro" id="IPR017853">
    <property type="entry name" value="GH"/>
</dbReference>
<dbReference type="Gene3D" id="3.20.20.80">
    <property type="entry name" value="Glycosidases"/>
    <property type="match status" value="1"/>
</dbReference>
<dbReference type="AlphaFoldDB" id="A0AAW2CBA1"/>
<dbReference type="Gene3D" id="3.10.50.10">
    <property type="match status" value="1"/>
</dbReference>
<comment type="caution">
    <text evidence="2">The sequence shown here is derived from an EMBL/GenBank/DDBJ whole genome shotgun (WGS) entry which is preliminary data.</text>
</comment>
<accession>A0AAW2CBA1</accession>
<dbReference type="PANTHER" id="PTHR11177">
    <property type="entry name" value="CHITINASE"/>
    <property type="match status" value="1"/>
</dbReference>
<dbReference type="GO" id="GO:0004568">
    <property type="term" value="F:chitinase activity"/>
    <property type="evidence" value="ECO:0007669"/>
    <property type="project" value="TreeGrafter"/>
</dbReference>
<dbReference type="InterPro" id="IPR050314">
    <property type="entry name" value="Glycosyl_Hydrlase_18"/>
</dbReference>
<dbReference type="InterPro" id="IPR001223">
    <property type="entry name" value="Glyco_hydro18_cat"/>
</dbReference>
<dbReference type="SUPFAM" id="SSF51445">
    <property type="entry name" value="(Trans)glycosidases"/>
    <property type="match status" value="1"/>
</dbReference>
<keyword evidence="3" id="KW-1185">Reference proteome</keyword>
<proteinExistence type="predicted"/>
<feature type="domain" description="GH18" evidence="1">
    <location>
        <begin position="36"/>
        <end position="381"/>
    </location>
</feature>
<dbReference type="SUPFAM" id="SSF54556">
    <property type="entry name" value="Chitinase insertion domain"/>
    <property type="match status" value="1"/>
</dbReference>
<dbReference type="GO" id="GO:0008061">
    <property type="term" value="F:chitin binding"/>
    <property type="evidence" value="ECO:0007669"/>
    <property type="project" value="InterPro"/>
</dbReference>
<dbReference type="GO" id="GO:0006032">
    <property type="term" value="P:chitin catabolic process"/>
    <property type="evidence" value="ECO:0007669"/>
    <property type="project" value="TreeGrafter"/>
</dbReference>
<organism evidence="2 3">
    <name type="scientific">Lithocarpus litseifolius</name>
    <dbReference type="NCBI Taxonomy" id="425828"/>
    <lineage>
        <taxon>Eukaryota</taxon>
        <taxon>Viridiplantae</taxon>
        <taxon>Streptophyta</taxon>
        <taxon>Embryophyta</taxon>
        <taxon>Tracheophyta</taxon>
        <taxon>Spermatophyta</taxon>
        <taxon>Magnoliopsida</taxon>
        <taxon>eudicotyledons</taxon>
        <taxon>Gunneridae</taxon>
        <taxon>Pentapetalae</taxon>
        <taxon>rosids</taxon>
        <taxon>fabids</taxon>
        <taxon>Fagales</taxon>
        <taxon>Fagaceae</taxon>
        <taxon>Lithocarpus</taxon>
    </lineage>
</organism>
<dbReference type="Pfam" id="PF00704">
    <property type="entry name" value="Glyco_hydro_18"/>
    <property type="match status" value="1"/>
</dbReference>
<protein>
    <recommendedName>
        <fullName evidence="1">GH18 domain-containing protein</fullName>
    </recommendedName>
</protein>
<dbReference type="PANTHER" id="PTHR11177:SF368">
    <property type="entry name" value="GH18 DOMAIN-CONTAINING PROTEIN"/>
    <property type="match status" value="1"/>
</dbReference>
<dbReference type="GO" id="GO:0005975">
    <property type="term" value="P:carbohydrate metabolic process"/>
    <property type="evidence" value="ECO:0007669"/>
    <property type="project" value="InterPro"/>
</dbReference>
<dbReference type="PROSITE" id="PS51910">
    <property type="entry name" value="GH18_2"/>
    <property type="match status" value="1"/>
</dbReference>
<dbReference type="SMART" id="SM00636">
    <property type="entry name" value="Glyco_18"/>
    <property type="match status" value="1"/>
</dbReference>
<dbReference type="InterPro" id="IPR029070">
    <property type="entry name" value="Chitinase_insertion_sf"/>
</dbReference>
<evidence type="ECO:0000313" key="2">
    <source>
        <dbReference type="EMBL" id="KAK9995570.1"/>
    </source>
</evidence>
<gene>
    <name evidence="2" type="ORF">SO802_020256</name>
</gene>
<dbReference type="GO" id="GO:0005576">
    <property type="term" value="C:extracellular region"/>
    <property type="evidence" value="ECO:0007669"/>
    <property type="project" value="TreeGrafter"/>
</dbReference>
<dbReference type="InterPro" id="IPR011583">
    <property type="entry name" value="Chitinase_II/V-like_cat"/>
</dbReference>
<evidence type="ECO:0000313" key="3">
    <source>
        <dbReference type="Proteomes" id="UP001459277"/>
    </source>
</evidence>
<dbReference type="EMBL" id="JAZDWU010000007">
    <property type="protein sequence ID" value="KAK9995570.1"/>
    <property type="molecule type" value="Genomic_DNA"/>
</dbReference>
<sequence>MRGIVSVGLSVQNLVSTRANFTICNIALFHPNPMAVIRGGYWRSSEADNFPPDSIQTTYFTHLYYATVAIHPDTYKITPISPNDKKWMKDFTSMAQKAGVKCLLSIGEDTDQSRVAFSNMIRTPDDRKSFIDSTIEVVKDYGFDGLDLFWKYPDTETEFQMPNLFLLFKEWRESLDESSKSEKPEKSQYLLSTIAYFAPKFFPPKDDKAYPFKAIKDNVDFVNLVCYDYYGSQDFYVTAEHALLYDKKCRKSTHYGISSWINDTGIPDGKLVMGLPLYGRTWKLKYTTKNWIGAPATGVGPVMDYNDIMKFNDRHAHVVDDDKTVSAYSYDGYDWVGYDSTKSIKGKVQYAKDHELGGYFFWALGMDKDYILPKQALETWK</sequence>